<dbReference type="Proteomes" id="UP001204548">
    <property type="component" value="Unassembled WGS sequence"/>
</dbReference>
<dbReference type="Pfam" id="PF08522">
    <property type="entry name" value="BT_3987-like_N"/>
    <property type="match status" value="1"/>
</dbReference>
<reference evidence="3" key="1">
    <citation type="submission" date="2022-08" db="EMBL/GenBank/DDBJ databases">
        <title>Genome Sequencing of Bacteroides fragilis Group Isolates with Nanopore Technology.</title>
        <authorList>
            <person name="Tisza M.J."/>
            <person name="Smith D."/>
            <person name="Dekker J.P."/>
        </authorList>
    </citation>
    <scope>NUCLEOTIDE SEQUENCE</scope>
    <source>
        <strain evidence="3">BFG-351</strain>
    </source>
</reference>
<dbReference type="InterPro" id="IPR013728">
    <property type="entry name" value="BT_3987-like_N"/>
</dbReference>
<dbReference type="EMBL" id="JANUTS010000001">
    <property type="protein sequence ID" value="MCS2791197.1"/>
    <property type="molecule type" value="Genomic_DNA"/>
</dbReference>
<dbReference type="RefSeq" id="WP_032836616.1">
    <property type="nucleotide sequence ID" value="NZ_JABFIA010000005.1"/>
</dbReference>
<evidence type="ECO:0000313" key="4">
    <source>
        <dbReference type="Proteomes" id="UP001204548"/>
    </source>
</evidence>
<dbReference type="AlphaFoldDB" id="A0AAW5NSQ5"/>
<evidence type="ECO:0000313" key="3">
    <source>
        <dbReference type="EMBL" id="MCS2791197.1"/>
    </source>
</evidence>
<proteinExistence type="predicted"/>
<dbReference type="Gene3D" id="2.40.128.440">
    <property type="entry name" value="Uncharacterised protein PF14274, DUF4361"/>
    <property type="match status" value="1"/>
</dbReference>
<comment type="caution">
    <text evidence="3">The sequence shown here is derived from an EMBL/GenBank/DDBJ whole genome shotgun (WGS) entry which is preliminary data.</text>
</comment>
<evidence type="ECO:0000259" key="2">
    <source>
        <dbReference type="Pfam" id="PF14274"/>
    </source>
</evidence>
<sequence>MKRIINIISITLGIFIFTACQDELNNELFHKFSYLVENGWQTCEVEIKDGNITELLIDFGINGTSENDKDITLKITNDPDTLADYNFDKFKNQISSYYIELPTNCYSFDQEVYTIPKGKYKTTAKIQIELDKIQNIYNDYVLPLKIESSTGESVGPSKYSKLLAYILPTNRFSGTFSGSGKITIDGTSQSTSVGSAKLYASSINTCYMYAGNTNQDTDPNYKDYAINLSFDEKEHITLTARNVELELEPITNTLTRKYVLHDTDTRYYVQTSVLYLKYKYKDLTEGERRTIVYEGTHTQIKNVLISDYPNVKVEEE</sequence>
<feature type="domain" description="BT-3044-like C-terminal" evidence="2">
    <location>
        <begin position="161"/>
        <end position="296"/>
    </location>
</feature>
<evidence type="ECO:0000259" key="1">
    <source>
        <dbReference type="Pfam" id="PF08522"/>
    </source>
</evidence>
<accession>A0AAW5NSQ5</accession>
<feature type="domain" description="BT-3987-like N-terminal" evidence="1">
    <location>
        <begin position="39"/>
        <end position="152"/>
    </location>
</feature>
<name>A0AAW5NSQ5_9BACE</name>
<dbReference type="Gene3D" id="2.60.40.1740">
    <property type="entry name" value="hypothetical protein (bacova_03559)"/>
    <property type="match status" value="1"/>
</dbReference>
<protein>
    <submittedName>
        <fullName evidence="3">DUF4361 domain-containing protein</fullName>
    </submittedName>
</protein>
<dbReference type="PROSITE" id="PS51257">
    <property type="entry name" value="PROKAR_LIPOPROTEIN"/>
    <property type="match status" value="1"/>
</dbReference>
<dbReference type="InterPro" id="IPR025371">
    <property type="entry name" value="BT_3044-like_C"/>
</dbReference>
<dbReference type="Pfam" id="PF14274">
    <property type="entry name" value="BT_3044-like_C"/>
    <property type="match status" value="1"/>
</dbReference>
<gene>
    <name evidence="3" type="ORF">NXW97_04095</name>
</gene>
<organism evidence="3 4">
    <name type="scientific">Bacteroides faecis</name>
    <dbReference type="NCBI Taxonomy" id="674529"/>
    <lineage>
        <taxon>Bacteria</taxon>
        <taxon>Pseudomonadati</taxon>
        <taxon>Bacteroidota</taxon>
        <taxon>Bacteroidia</taxon>
        <taxon>Bacteroidales</taxon>
        <taxon>Bacteroidaceae</taxon>
        <taxon>Bacteroides</taxon>
    </lineage>
</organism>